<comment type="caution">
    <text evidence="2">The sequence shown here is derived from an EMBL/GenBank/DDBJ whole genome shotgun (WGS) entry which is preliminary data.</text>
</comment>
<evidence type="ECO:0000313" key="3">
    <source>
        <dbReference type="Proteomes" id="UP000673552"/>
    </source>
</evidence>
<dbReference type="EMBL" id="JAFEUZ010000036">
    <property type="protein sequence ID" value="KAG5464469.1"/>
    <property type="molecule type" value="Genomic_DNA"/>
</dbReference>
<dbReference type="GO" id="GO:0016507">
    <property type="term" value="C:mitochondrial fatty acid beta-oxidation multienzyme complex"/>
    <property type="evidence" value="ECO:0007669"/>
    <property type="project" value="TreeGrafter"/>
</dbReference>
<feature type="region of interest" description="Disordered" evidence="1">
    <location>
        <begin position="239"/>
        <end position="262"/>
    </location>
</feature>
<gene>
    <name evidence="2" type="ORF">LSCM1_00658</name>
</gene>
<accession>A0A836G367</accession>
<dbReference type="OrthoDB" id="273567at2759"/>
<feature type="region of interest" description="Disordered" evidence="1">
    <location>
        <begin position="113"/>
        <end position="140"/>
    </location>
</feature>
<reference evidence="2 3" key="1">
    <citation type="submission" date="2021-03" db="EMBL/GenBank/DDBJ databases">
        <title>Leishmania (Mundinia) martiniquensis Genome sequencing and assembly.</title>
        <authorList>
            <person name="Almutairi H."/>
            <person name="Gatherer D."/>
        </authorList>
    </citation>
    <scope>NUCLEOTIDE SEQUENCE [LARGE SCALE GENOMIC DNA]</scope>
    <source>
        <strain evidence="2">LSCM1</strain>
    </source>
</reference>
<dbReference type="RefSeq" id="XP_067174406.1">
    <property type="nucleotide sequence ID" value="XM_067318301.1"/>
</dbReference>
<dbReference type="GO" id="GO:0006635">
    <property type="term" value="P:fatty acid beta-oxidation"/>
    <property type="evidence" value="ECO:0007669"/>
    <property type="project" value="TreeGrafter"/>
</dbReference>
<name>A0A836G367_9TRYP</name>
<dbReference type="GeneID" id="92510813"/>
<feature type="compositionally biased region" description="Low complexity" evidence="1">
    <location>
        <begin position="251"/>
        <end position="260"/>
    </location>
</feature>
<proteinExistence type="predicted"/>
<dbReference type="GO" id="GO:0004300">
    <property type="term" value="F:enoyl-CoA hydratase activity"/>
    <property type="evidence" value="ECO:0007669"/>
    <property type="project" value="TreeGrafter"/>
</dbReference>
<dbReference type="InterPro" id="IPR013328">
    <property type="entry name" value="6PGD_dom2"/>
</dbReference>
<dbReference type="InterPro" id="IPR050136">
    <property type="entry name" value="FA_oxidation_alpha_subunit"/>
</dbReference>
<evidence type="ECO:0000256" key="1">
    <source>
        <dbReference type="SAM" id="MobiDB-lite"/>
    </source>
</evidence>
<dbReference type="Gene3D" id="1.10.1040.10">
    <property type="entry name" value="N-(1-d-carboxylethyl)-l-norvaline Dehydrogenase, domain 2"/>
    <property type="match status" value="1"/>
</dbReference>
<dbReference type="PANTHER" id="PTHR43612:SF3">
    <property type="entry name" value="TRIFUNCTIONAL ENZYME SUBUNIT ALPHA, MITOCHONDRIAL"/>
    <property type="match status" value="1"/>
</dbReference>
<keyword evidence="3" id="KW-1185">Reference proteome</keyword>
<dbReference type="PANTHER" id="PTHR43612">
    <property type="entry name" value="TRIFUNCTIONAL ENZYME SUBUNIT ALPHA"/>
    <property type="match status" value="1"/>
</dbReference>
<dbReference type="Proteomes" id="UP000673552">
    <property type="component" value="Chromosome 36"/>
</dbReference>
<feature type="region of interest" description="Disordered" evidence="1">
    <location>
        <begin position="52"/>
        <end position="77"/>
    </location>
</feature>
<sequence length="1090" mass="114713">MRHLIQGTLPRPSTRPALAPTIARRTLGSLNRACHTTGLSDPRGAEEEITSYFTGDRTAPEAGEHPHQRRRRGKGEADTLLSDIVALGKKVADEQRRGRVSIPASRLRSVSLKTRAPLDGASRAAASSPQPAGGSPDAKELITLPPLTPPAPVVSAAMRERPVALPPASSLPRETVLPPLQSWTPAFVLTPQELRAISDAHGASDIAFTLEELEATLFSHVSEQTEGDANVATAEALVSVSTPPPPPPSAAPAMPCSRAPLEPIEAPPTIAVGGAAAPPLAQAAISSGQPLEARTTGSPIAHAAASLPTALDAAAAFPLTSLAPTPSERNASLEGHFARTAHAAPVLRCRLRGSAVEVSMSRPSQSPRELLEALHEAISFAESLPALPQGPRLVRLGVDSTSTACASYSFIEPEGWTEVTSGVEERVAAQLLKERLLQRIAEGPLLGLRYIAELRTADFEAPLVIRNMAAELLLACTPHDVRVSARSGVLLKGTTDCDLRLSFSGIGVGVFPAPSTLLRLARAVTAMCDREAERSLLLQALARASGRSVSAAAAPKLVGIVSEVARFLHTLPLSVSAALLRDGAGSQGGAREGAAEAACNGRVKKAYWFDAAWPKVRRWWKSLQGSRDEAGSACGEAPIVCAVRMSSCVTAYEVWRCLCEALLSPATDEVSTRQAISDAIDSAPVRRCRQSYLAVASSVSVHRNTSSPFLPAVVVDVTASSLQRTSVADLASEISEQPADVVLALSEDVQLPQKLQFLASLHLPDSGSHHCVTVLLPGDPAAVAECVSLTRSSAHLASQSSCYQAGPSKVHPCDPYWLHQLIEVSNARTSTVVSGGSPGPHGLAPASLGELYAAHAWHRPCVTTRTSIVGLEMSAAVAVSWQRLIAGATGRGQRKALVEQFQRTQLAPLVLLRPQSGGEGCDCAGPAWWTTNDGASTTQQYVSVPSTMPRLMKSLNASWPAPSSTSGLPSLTGRSICVAHCGVAFLFALDVACQSLLRRTIESPEQLNVLSIAALGLDTSAGGLVEVADRVAGGGVEIIVSAMEDAATVHGVRFASLPLLRWMADNRLLFYQLTPQRVDRYITCSQERVG</sequence>
<evidence type="ECO:0000313" key="2">
    <source>
        <dbReference type="EMBL" id="KAG5464469.1"/>
    </source>
</evidence>
<feature type="compositionally biased region" description="Low complexity" evidence="1">
    <location>
        <begin position="120"/>
        <end position="136"/>
    </location>
</feature>
<protein>
    <submittedName>
        <fullName evidence="2">Uncharacterized protein</fullName>
    </submittedName>
</protein>
<dbReference type="KEGG" id="lmat:92510813"/>
<dbReference type="GO" id="GO:0016509">
    <property type="term" value="F:long-chain (3S)-3-hydroxyacyl-CoA dehydrogenase (NAD+) activity"/>
    <property type="evidence" value="ECO:0007669"/>
    <property type="project" value="TreeGrafter"/>
</dbReference>
<organism evidence="2 3">
    <name type="scientific">Leishmania martiniquensis</name>
    <dbReference type="NCBI Taxonomy" id="1580590"/>
    <lineage>
        <taxon>Eukaryota</taxon>
        <taxon>Discoba</taxon>
        <taxon>Euglenozoa</taxon>
        <taxon>Kinetoplastea</taxon>
        <taxon>Metakinetoplastina</taxon>
        <taxon>Trypanosomatida</taxon>
        <taxon>Trypanosomatidae</taxon>
        <taxon>Leishmaniinae</taxon>
        <taxon>Leishmania</taxon>
    </lineage>
</organism>
<dbReference type="AlphaFoldDB" id="A0A836G367"/>